<dbReference type="AlphaFoldDB" id="K9VZW2"/>
<feature type="region of interest" description="Disordered" evidence="1">
    <location>
        <begin position="1"/>
        <end position="28"/>
    </location>
</feature>
<evidence type="ECO:0000313" key="3">
    <source>
        <dbReference type="EMBL" id="AFZ13059.1"/>
    </source>
</evidence>
<evidence type="ECO:0000313" key="4">
    <source>
        <dbReference type="Proteomes" id="UP000010472"/>
    </source>
</evidence>
<dbReference type="KEGG" id="cep:Cri9333_2187"/>
<feature type="transmembrane region" description="Helical" evidence="2">
    <location>
        <begin position="48"/>
        <end position="72"/>
    </location>
</feature>
<protein>
    <submittedName>
        <fullName evidence="3">Uncharacterized protein</fullName>
    </submittedName>
</protein>
<dbReference type="HOGENOM" id="CLU_020118_0_0_3"/>
<dbReference type="PATRIC" id="fig|1173022.3.peg.2365"/>
<keyword evidence="2" id="KW-0812">Transmembrane</keyword>
<dbReference type="EMBL" id="CP003620">
    <property type="protein sequence ID" value="AFZ13059.1"/>
    <property type="molecule type" value="Genomic_DNA"/>
</dbReference>
<dbReference type="RefSeq" id="WP_015203175.1">
    <property type="nucleotide sequence ID" value="NC_019753.1"/>
</dbReference>
<dbReference type="STRING" id="1173022.Cri9333_2187"/>
<name>K9VZW2_9CYAN</name>
<keyword evidence="2" id="KW-0472">Membrane</keyword>
<keyword evidence="4" id="KW-1185">Reference proteome</keyword>
<evidence type="ECO:0000256" key="1">
    <source>
        <dbReference type="SAM" id="MobiDB-lite"/>
    </source>
</evidence>
<organism evidence="3 4">
    <name type="scientific">Crinalium epipsammum PCC 9333</name>
    <dbReference type="NCBI Taxonomy" id="1173022"/>
    <lineage>
        <taxon>Bacteria</taxon>
        <taxon>Bacillati</taxon>
        <taxon>Cyanobacteriota</taxon>
        <taxon>Cyanophyceae</taxon>
        <taxon>Gomontiellales</taxon>
        <taxon>Gomontiellaceae</taxon>
        <taxon>Crinalium</taxon>
    </lineage>
</organism>
<dbReference type="OrthoDB" id="473580at2"/>
<accession>K9VZW2</accession>
<gene>
    <name evidence="3" type="ORF">Cri9333_2187</name>
</gene>
<dbReference type="eggNOG" id="ENOG502Z8G0">
    <property type="taxonomic scope" value="Bacteria"/>
</dbReference>
<keyword evidence="2" id="KW-1133">Transmembrane helix</keyword>
<dbReference type="Proteomes" id="UP000010472">
    <property type="component" value="Chromosome"/>
</dbReference>
<proteinExistence type="predicted"/>
<evidence type="ECO:0000256" key="2">
    <source>
        <dbReference type="SAM" id="Phobius"/>
    </source>
</evidence>
<feature type="compositionally biased region" description="Polar residues" evidence="1">
    <location>
        <begin position="8"/>
        <end position="19"/>
    </location>
</feature>
<sequence length="773" mass="85824">MRVKKINDQISDTSNVDQDNQPDDTKPKVRVYVSPQSKRGIVRISPQTAMTALVVTSALVFGGVSLSMWLIINQDANLKLNSYLNKLIGIESQQKSTLTLAQIEAEINKSKFVPGQIVFLNSNNNDQGDILIPVLASNSNCDNCQQIVELRVYHPVEKEKYQLVSQVAVTGLDESFVTSPVTHPESELENSGRVLPLTTVVRFNTKAAGIWLNLTGELPQRQQNVSYGRIVHYNPSTSHLSAMLSWTNPAGQPPYWEEVIDNDSDTPELVINQTVDLEPRFAVYQVVPRKFLPDPIDLEEVSIQQPALDHPSYIKAIILAKNGLWSNSWKHLQSVIKDGVPPVAQEQVDLIKLHSQAAQAEAKKAWASASQQVLAQLINGNWKEALEVFQNFTSEQRYEVADLLKKDSGRLWKRVEANLRVDSNEDARIWGALILVAKQGESKANSWLQETSSGSSRIQEVLEQLVIAIAETETPNNPLSQIIGSTKVLTKINPSEWLQLEAPVGEKTPSLTLEEQQVWYQVQIDTFNDSTTWQQAPFSNLKVPLVKSAKQLWKVLGLNTDGNILITLSQPGSDKPTAMATVKAVQLEGRGIKLLAAGEALAEVTPNNNSRLLAHTQTALRWLEPNLATLADLNQIQPQLISAMLPKLWQELQNVAVAPSKKPIPPEILQQIGLFVVQQIDLNGNNQPDFVITINQAMLADLKISLKDKQQFKPRTVIFSDTGSVIYSEFSTDSQQSLTGIAGLGVTESTALVVDQFSNYTLKRWSSKKQKFE</sequence>
<reference evidence="3 4" key="1">
    <citation type="submission" date="2012-06" db="EMBL/GenBank/DDBJ databases">
        <title>Finished chromosome of genome of Crinalium epipsammum PCC 9333.</title>
        <authorList>
            <consortium name="US DOE Joint Genome Institute"/>
            <person name="Gugger M."/>
            <person name="Coursin T."/>
            <person name="Rippka R."/>
            <person name="Tandeau De Marsac N."/>
            <person name="Huntemann M."/>
            <person name="Wei C.-L."/>
            <person name="Han J."/>
            <person name="Detter J.C."/>
            <person name="Han C."/>
            <person name="Tapia R."/>
            <person name="Davenport K."/>
            <person name="Daligault H."/>
            <person name="Erkkila T."/>
            <person name="Gu W."/>
            <person name="Munk A.C.C."/>
            <person name="Teshima H."/>
            <person name="Xu Y."/>
            <person name="Chain P."/>
            <person name="Chen A."/>
            <person name="Krypides N."/>
            <person name="Mavromatis K."/>
            <person name="Markowitz V."/>
            <person name="Szeto E."/>
            <person name="Ivanova N."/>
            <person name="Mikhailova N."/>
            <person name="Ovchinnikova G."/>
            <person name="Pagani I."/>
            <person name="Pati A."/>
            <person name="Goodwin L."/>
            <person name="Peters L."/>
            <person name="Pitluck S."/>
            <person name="Woyke T."/>
            <person name="Kerfeld C."/>
        </authorList>
    </citation>
    <scope>NUCLEOTIDE SEQUENCE [LARGE SCALE GENOMIC DNA]</scope>
    <source>
        <strain evidence="3 4">PCC 9333</strain>
    </source>
</reference>